<protein>
    <submittedName>
        <fullName evidence="2 3">Uncharacterized protein</fullName>
    </submittedName>
</protein>
<sequence length="339" mass="38937">MEYHWPFAVCVTLVSVFAIGAVVLLRRYEGVKVSISRSDKVEDPYSVARVPIGYLRREELWNACGGAVNPNYLLFFRGLCLIYLLSFLGYNTFRRNLVVLFFYTEWTFTLLVVYFALAFRQSLLHYLEGRSMATVSRSTLPTTSVHPDDSSLTEPLNGGAMDKFLIQPEQETAPEVPFARGQETQVEASVEGYVTQCVFQAVLPAAVLTDLIYWGFLVPVFLPPNWQHSFIDINKHAINLVILIIEFSLNSLRFPWFRVSYFILWSTAYVSFQWICHSAGIVHYWPYPFMNVDTPYAPAWYFFIIFCHGICFAICLLLAFCKQNVCYRANSPGTERMIS</sequence>
<reference evidence="3" key="3">
    <citation type="submission" date="2020-12" db="UniProtKB">
        <authorList>
            <consortium name="EnsemblPlants"/>
        </authorList>
    </citation>
    <scope>IDENTIFICATION</scope>
</reference>
<dbReference type="EnsemblPlants" id="Pp3c6_25320V3.1">
    <property type="protein sequence ID" value="PAC:32977284.CDS.1"/>
    <property type="gene ID" value="Pp3c6_25320"/>
</dbReference>
<dbReference type="OrthoDB" id="419711at2759"/>
<keyword evidence="1" id="KW-0812">Transmembrane</keyword>
<dbReference type="Gramene" id="Pp3c6_25320V3.2">
    <property type="protein sequence ID" value="PAC:32977285.CDS.1"/>
    <property type="gene ID" value="Pp3c6_25320"/>
</dbReference>
<dbReference type="Gramene" id="Pp3c6_25320V3.1">
    <property type="protein sequence ID" value="PAC:32977284.CDS.1"/>
    <property type="gene ID" value="Pp3c6_25320"/>
</dbReference>
<dbReference type="KEGG" id="ppp:112283101"/>
<dbReference type="EMBL" id="ABEU02000006">
    <property type="protein sequence ID" value="PNR53090.1"/>
    <property type="molecule type" value="Genomic_DNA"/>
</dbReference>
<dbReference type="AlphaFoldDB" id="A0A2K1KH34"/>
<keyword evidence="1" id="KW-0472">Membrane</keyword>
<evidence type="ECO:0000313" key="4">
    <source>
        <dbReference type="Proteomes" id="UP000006727"/>
    </source>
</evidence>
<accession>A0A2K1KH34</accession>
<dbReference type="Proteomes" id="UP000006727">
    <property type="component" value="Chromosome 6"/>
</dbReference>
<organism evidence="2">
    <name type="scientific">Physcomitrium patens</name>
    <name type="common">Spreading-leaved earth moss</name>
    <name type="synonym">Physcomitrella patens</name>
    <dbReference type="NCBI Taxonomy" id="3218"/>
    <lineage>
        <taxon>Eukaryota</taxon>
        <taxon>Viridiplantae</taxon>
        <taxon>Streptophyta</taxon>
        <taxon>Embryophyta</taxon>
        <taxon>Bryophyta</taxon>
        <taxon>Bryophytina</taxon>
        <taxon>Bryopsida</taxon>
        <taxon>Funariidae</taxon>
        <taxon>Funariales</taxon>
        <taxon>Funariaceae</taxon>
        <taxon>Physcomitrium</taxon>
    </lineage>
</organism>
<keyword evidence="4" id="KW-1185">Reference proteome</keyword>
<dbReference type="RefSeq" id="XP_024377184.1">
    <property type="nucleotide sequence ID" value="XM_024521416.2"/>
</dbReference>
<name>A0A2K1KH34_PHYPA</name>
<evidence type="ECO:0000313" key="3">
    <source>
        <dbReference type="EnsemblPlants" id="PAC:32977284.CDS.1"/>
    </source>
</evidence>
<dbReference type="EnsemblPlants" id="Pp3c6_25320V3.2">
    <property type="protein sequence ID" value="PAC:32977285.CDS.1"/>
    <property type="gene ID" value="Pp3c6_25320"/>
</dbReference>
<reference evidence="2 4" key="1">
    <citation type="journal article" date="2008" name="Science">
        <title>The Physcomitrella genome reveals evolutionary insights into the conquest of land by plants.</title>
        <authorList>
            <person name="Rensing S."/>
            <person name="Lang D."/>
            <person name="Zimmer A."/>
            <person name="Terry A."/>
            <person name="Salamov A."/>
            <person name="Shapiro H."/>
            <person name="Nishiyama T."/>
            <person name="Perroud P.-F."/>
            <person name="Lindquist E."/>
            <person name="Kamisugi Y."/>
            <person name="Tanahashi T."/>
            <person name="Sakakibara K."/>
            <person name="Fujita T."/>
            <person name="Oishi K."/>
            <person name="Shin-I T."/>
            <person name="Kuroki Y."/>
            <person name="Toyoda A."/>
            <person name="Suzuki Y."/>
            <person name="Hashimoto A."/>
            <person name="Yamaguchi K."/>
            <person name="Sugano A."/>
            <person name="Kohara Y."/>
            <person name="Fujiyama A."/>
            <person name="Anterola A."/>
            <person name="Aoki S."/>
            <person name="Ashton N."/>
            <person name="Barbazuk W.B."/>
            <person name="Barker E."/>
            <person name="Bennetzen J."/>
            <person name="Bezanilla M."/>
            <person name="Blankenship R."/>
            <person name="Cho S.H."/>
            <person name="Dutcher S."/>
            <person name="Estelle M."/>
            <person name="Fawcett J.A."/>
            <person name="Gundlach H."/>
            <person name="Hanada K."/>
            <person name="Heyl A."/>
            <person name="Hicks K.A."/>
            <person name="Hugh J."/>
            <person name="Lohr M."/>
            <person name="Mayer K."/>
            <person name="Melkozernov A."/>
            <person name="Murata T."/>
            <person name="Nelson D."/>
            <person name="Pils B."/>
            <person name="Prigge M."/>
            <person name="Reiss B."/>
            <person name="Renner T."/>
            <person name="Rombauts S."/>
            <person name="Rushton P."/>
            <person name="Sanderfoot A."/>
            <person name="Schween G."/>
            <person name="Shiu S.-H."/>
            <person name="Stueber K."/>
            <person name="Theodoulou F.L."/>
            <person name="Tu H."/>
            <person name="Van de Peer Y."/>
            <person name="Verrier P.J."/>
            <person name="Waters E."/>
            <person name="Wood A."/>
            <person name="Yang L."/>
            <person name="Cove D."/>
            <person name="Cuming A."/>
            <person name="Hasebe M."/>
            <person name="Lucas S."/>
            <person name="Mishler D.B."/>
            <person name="Reski R."/>
            <person name="Grigoriev I."/>
            <person name="Quatrano R.S."/>
            <person name="Boore J.L."/>
        </authorList>
    </citation>
    <scope>NUCLEOTIDE SEQUENCE [LARGE SCALE GENOMIC DNA]</scope>
    <source>
        <strain evidence="3 4">cv. Gransden 2004</strain>
    </source>
</reference>
<dbReference type="OMA" id="WTITYVI"/>
<feature type="transmembrane region" description="Helical" evidence="1">
    <location>
        <begin position="97"/>
        <end position="117"/>
    </location>
</feature>
<feature type="transmembrane region" description="Helical" evidence="1">
    <location>
        <begin position="197"/>
        <end position="216"/>
    </location>
</feature>
<dbReference type="PANTHER" id="PTHR12242:SF22">
    <property type="entry name" value="OS02G0130600 PROTEIN"/>
    <property type="match status" value="1"/>
</dbReference>
<reference evidence="2 4" key="2">
    <citation type="journal article" date="2018" name="Plant J.">
        <title>The Physcomitrella patens chromosome-scale assembly reveals moss genome structure and evolution.</title>
        <authorList>
            <person name="Lang D."/>
            <person name="Ullrich K.K."/>
            <person name="Murat F."/>
            <person name="Fuchs J."/>
            <person name="Jenkins J."/>
            <person name="Haas F.B."/>
            <person name="Piednoel M."/>
            <person name="Gundlach H."/>
            <person name="Van Bel M."/>
            <person name="Meyberg R."/>
            <person name="Vives C."/>
            <person name="Morata J."/>
            <person name="Symeonidi A."/>
            <person name="Hiss M."/>
            <person name="Muchero W."/>
            <person name="Kamisugi Y."/>
            <person name="Saleh O."/>
            <person name="Blanc G."/>
            <person name="Decker E.L."/>
            <person name="van Gessel N."/>
            <person name="Grimwood J."/>
            <person name="Hayes R.D."/>
            <person name="Graham S.W."/>
            <person name="Gunter L.E."/>
            <person name="McDaniel S.F."/>
            <person name="Hoernstein S.N.W."/>
            <person name="Larsson A."/>
            <person name="Li F.W."/>
            <person name="Perroud P.F."/>
            <person name="Phillips J."/>
            <person name="Ranjan P."/>
            <person name="Rokshar D.S."/>
            <person name="Rothfels C.J."/>
            <person name="Schneider L."/>
            <person name="Shu S."/>
            <person name="Stevenson D.W."/>
            <person name="Thummler F."/>
            <person name="Tillich M."/>
            <person name="Villarreal Aguilar J.C."/>
            <person name="Widiez T."/>
            <person name="Wong G.K."/>
            <person name="Wymore A."/>
            <person name="Zhang Y."/>
            <person name="Zimmer A.D."/>
            <person name="Quatrano R.S."/>
            <person name="Mayer K.F.X."/>
            <person name="Goodstein D."/>
            <person name="Casacuberta J.M."/>
            <person name="Vandepoele K."/>
            <person name="Reski R."/>
            <person name="Cuming A.C."/>
            <person name="Tuskan G.A."/>
            <person name="Maumus F."/>
            <person name="Salse J."/>
            <person name="Schmutz J."/>
            <person name="Rensing S.A."/>
        </authorList>
    </citation>
    <scope>NUCLEOTIDE SEQUENCE [LARGE SCALE GENOMIC DNA]</scope>
    <source>
        <strain evidence="3 4">cv. Gransden 2004</strain>
    </source>
</reference>
<evidence type="ECO:0000313" key="2">
    <source>
        <dbReference type="EMBL" id="PNR53090.1"/>
    </source>
</evidence>
<gene>
    <name evidence="3" type="primary">LOC112283101</name>
    <name evidence="2" type="ORF">PHYPA_009465</name>
</gene>
<dbReference type="PANTHER" id="PTHR12242">
    <property type="entry name" value="OS02G0130600 PROTEIN-RELATED"/>
    <property type="match status" value="1"/>
</dbReference>
<feature type="transmembrane region" description="Helical" evidence="1">
    <location>
        <begin position="299"/>
        <end position="321"/>
    </location>
</feature>
<proteinExistence type="predicted"/>
<dbReference type="FunCoup" id="A0A2K1KH34">
    <property type="interactions" value="19"/>
</dbReference>
<feature type="transmembrane region" description="Helical" evidence="1">
    <location>
        <begin position="261"/>
        <end position="287"/>
    </location>
</feature>
<dbReference type="GeneID" id="112283101"/>
<evidence type="ECO:0000256" key="1">
    <source>
        <dbReference type="SAM" id="Phobius"/>
    </source>
</evidence>
<dbReference type="GO" id="GO:0016020">
    <property type="term" value="C:membrane"/>
    <property type="evidence" value="ECO:0000318"/>
    <property type="project" value="GO_Central"/>
</dbReference>
<keyword evidence="1" id="KW-1133">Transmembrane helix</keyword>
<dbReference type="PaxDb" id="3218-PP1S53_155V6.1"/>
<feature type="transmembrane region" description="Helical" evidence="1">
    <location>
        <begin position="6"/>
        <end position="25"/>
    </location>
</feature>
<feature type="transmembrane region" description="Helical" evidence="1">
    <location>
        <begin position="72"/>
        <end position="91"/>
    </location>
</feature>